<dbReference type="InterPro" id="IPR052022">
    <property type="entry name" value="26kDa_periplasmic_antigen"/>
</dbReference>
<reference evidence="2 3" key="1">
    <citation type="submission" date="2017-09" db="EMBL/GenBank/DDBJ databases">
        <title>Depth-based differentiation of microbial function through sediment-hosted aquifers and enrichment of novel symbionts in the deep terrestrial subsurface.</title>
        <authorList>
            <person name="Probst A.J."/>
            <person name="Ladd B."/>
            <person name="Jarett J.K."/>
            <person name="Geller-Mcgrath D.E."/>
            <person name="Sieber C.M."/>
            <person name="Emerson J.B."/>
            <person name="Anantharaman K."/>
            <person name="Thomas B.C."/>
            <person name="Malmstrom R."/>
            <person name="Stieglmeier M."/>
            <person name="Klingl A."/>
            <person name="Woyke T."/>
            <person name="Ryan C.M."/>
            <person name="Banfield J.F."/>
        </authorList>
    </citation>
    <scope>NUCLEOTIDE SEQUENCE [LARGE SCALE GENOMIC DNA]</scope>
    <source>
        <strain evidence="2">CG11_big_fil_rev_8_21_14_0_20_43_10</strain>
    </source>
</reference>
<dbReference type="PANTHER" id="PTHR34387">
    <property type="entry name" value="SLR1258 PROTEIN"/>
    <property type="match status" value="1"/>
</dbReference>
<dbReference type="InterPro" id="IPR007497">
    <property type="entry name" value="SIMPL/DUF541"/>
</dbReference>
<dbReference type="Gene3D" id="3.30.110.170">
    <property type="entry name" value="Protein of unknown function (DUF541), domain 1"/>
    <property type="match status" value="1"/>
</dbReference>
<comment type="caution">
    <text evidence="2">The sequence shown here is derived from an EMBL/GenBank/DDBJ whole genome shotgun (WGS) entry which is preliminary data.</text>
</comment>
<dbReference type="EMBL" id="PCXE01000043">
    <property type="protein sequence ID" value="PIR26056.1"/>
    <property type="molecule type" value="Genomic_DNA"/>
</dbReference>
<sequence length="263" mass="28433">MDQSMNIQNTAAPLGNGFMKKVFLAAVSLFFVFAAILAGIYAYHMIARPSGLATISVSGTGKVTYKPDIADIDIAIISKGPDASSVQNDNNTKMTAVVEYLKSQGVTEDDIKTISYSLYPEYKQSRDGVDTSQIIGYTMNQGLQFRVRDISLVGKIVGGLSSVGINSLNGISFGLSDEKLETLKTQAKDQAITKAQQELQRMKTQFGFSHVRLVGISDSPIVPMLYRMENAEFGLGSDVPVPAPIQTGTGEVIENVSLAYEIR</sequence>
<dbReference type="Proteomes" id="UP000236846">
    <property type="component" value="Unassembled WGS sequence"/>
</dbReference>
<proteinExistence type="predicted"/>
<evidence type="ECO:0000313" key="2">
    <source>
        <dbReference type="EMBL" id="PIR26056.1"/>
    </source>
</evidence>
<feature type="transmembrane region" description="Helical" evidence="1">
    <location>
        <begin position="22"/>
        <end position="43"/>
    </location>
</feature>
<accession>A0A2H0PX18</accession>
<dbReference type="Gene3D" id="3.30.70.2970">
    <property type="entry name" value="Protein of unknown function (DUF541), domain 2"/>
    <property type="match status" value="1"/>
</dbReference>
<name>A0A2H0PX18_9BACT</name>
<dbReference type="AlphaFoldDB" id="A0A2H0PX18"/>
<evidence type="ECO:0008006" key="4">
    <source>
        <dbReference type="Google" id="ProtNLM"/>
    </source>
</evidence>
<protein>
    <recommendedName>
        <fullName evidence="4">SIMPL domain-containing protein</fullName>
    </recommendedName>
</protein>
<evidence type="ECO:0000256" key="1">
    <source>
        <dbReference type="SAM" id="Phobius"/>
    </source>
</evidence>
<organism evidence="2 3">
    <name type="scientific">Candidatus Brennerbacteria bacterium CG11_big_fil_rev_8_21_14_0_20_43_10</name>
    <dbReference type="NCBI Taxonomy" id="1974523"/>
    <lineage>
        <taxon>Bacteria</taxon>
        <taxon>Candidatus Brenneribacteriota</taxon>
    </lineage>
</organism>
<evidence type="ECO:0000313" key="3">
    <source>
        <dbReference type="Proteomes" id="UP000236846"/>
    </source>
</evidence>
<dbReference type="PANTHER" id="PTHR34387:SF2">
    <property type="entry name" value="SLR1258 PROTEIN"/>
    <property type="match status" value="1"/>
</dbReference>
<keyword evidence="1" id="KW-1133">Transmembrane helix</keyword>
<dbReference type="GO" id="GO:0006974">
    <property type="term" value="P:DNA damage response"/>
    <property type="evidence" value="ECO:0007669"/>
    <property type="project" value="TreeGrafter"/>
</dbReference>
<keyword evidence="1" id="KW-0472">Membrane</keyword>
<keyword evidence="1" id="KW-0812">Transmembrane</keyword>
<gene>
    <name evidence="2" type="ORF">COV41_02400</name>
</gene>
<dbReference type="Pfam" id="PF04402">
    <property type="entry name" value="SIMPL"/>
    <property type="match status" value="1"/>
</dbReference>